<dbReference type="AlphaFoldDB" id="A0A2P5BNN4"/>
<sequence>MKSKTVELSKKNERETTHTYGGFVLPLSVLVYECISAIATEFAQRQENVDIVVPKIDIVVSKICRWKMNWKRRQSPSYSKILTALGKSQEIHALFTPTNEEKEAPYMSGFIQPNIPRNIELEQLTRFLLSGGSITWKYKTIGNEAYADVGVTSHNNATTEDILRFIKT</sequence>
<evidence type="ECO:0000313" key="1">
    <source>
        <dbReference type="EMBL" id="PON50406.1"/>
    </source>
</evidence>
<proteinExistence type="predicted"/>
<dbReference type="EMBL" id="JXTC01000486">
    <property type="protein sequence ID" value="PON50406.1"/>
    <property type="molecule type" value="Genomic_DNA"/>
</dbReference>
<gene>
    <name evidence="1" type="ORF">TorRG33x02_314540</name>
</gene>
<dbReference type="Proteomes" id="UP000237000">
    <property type="component" value="Unassembled WGS sequence"/>
</dbReference>
<evidence type="ECO:0000313" key="2">
    <source>
        <dbReference type="Proteomes" id="UP000237000"/>
    </source>
</evidence>
<organism evidence="1 2">
    <name type="scientific">Trema orientale</name>
    <name type="common">Charcoal tree</name>
    <name type="synonym">Celtis orientalis</name>
    <dbReference type="NCBI Taxonomy" id="63057"/>
    <lineage>
        <taxon>Eukaryota</taxon>
        <taxon>Viridiplantae</taxon>
        <taxon>Streptophyta</taxon>
        <taxon>Embryophyta</taxon>
        <taxon>Tracheophyta</taxon>
        <taxon>Spermatophyta</taxon>
        <taxon>Magnoliopsida</taxon>
        <taxon>eudicotyledons</taxon>
        <taxon>Gunneridae</taxon>
        <taxon>Pentapetalae</taxon>
        <taxon>rosids</taxon>
        <taxon>fabids</taxon>
        <taxon>Rosales</taxon>
        <taxon>Cannabaceae</taxon>
        <taxon>Trema</taxon>
    </lineage>
</organism>
<reference evidence="2" key="1">
    <citation type="submission" date="2016-06" db="EMBL/GenBank/DDBJ databases">
        <title>Parallel loss of symbiosis genes in relatives of nitrogen-fixing non-legume Parasponia.</title>
        <authorList>
            <person name="Van Velzen R."/>
            <person name="Holmer R."/>
            <person name="Bu F."/>
            <person name="Rutten L."/>
            <person name="Van Zeijl A."/>
            <person name="Liu W."/>
            <person name="Santuari L."/>
            <person name="Cao Q."/>
            <person name="Sharma T."/>
            <person name="Shen D."/>
            <person name="Roswanjaya Y."/>
            <person name="Wardhani T."/>
            <person name="Kalhor M.S."/>
            <person name="Jansen J."/>
            <person name="Van den Hoogen J."/>
            <person name="Gungor B."/>
            <person name="Hartog M."/>
            <person name="Hontelez J."/>
            <person name="Verver J."/>
            <person name="Yang W.-C."/>
            <person name="Schijlen E."/>
            <person name="Repin R."/>
            <person name="Schilthuizen M."/>
            <person name="Schranz E."/>
            <person name="Heidstra R."/>
            <person name="Miyata K."/>
            <person name="Fedorova E."/>
            <person name="Kohlen W."/>
            <person name="Bisseling T."/>
            <person name="Smit S."/>
            <person name="Geurts R."/>
        </authorList>
    </citation>
    <scope>NUCLEOTIDE SEQUENCE [LARGE SCALE GENOMIC DNA]</scope>
    <source>
        <strain evidence="2">cv. RG33-2</strain>
    </source>
</reference>
<accession>A0A2P5BNN4</accession>
<name>A0A2P5BNN4_TREOI</name>
<dbReference type="InParanoid" id="A0A2P5BNN4"/>
<comment type="caution">
    <text evidence="1">The sequence shown here is derived from an EMBL/GenBank/DDBJ whole genome shotgun (WGS) entry which is preliminary data.</text>
</comment>
<keyword evidence="2" id="KW-1185">Reference proteome</keyword>
<protein>
    <submittedName>
        <fullName evidence="1">Uncharacterized protein</fullName>
    </submittedName>
</protein>